<accession>A0ABW7CBU8</accession>
<organism evidence="1 2">
    <name type="scientific">Limnothrix redekei LRLZ20PSL1</name>
    <dbReference type="NCBI Taxonomy" id="3112953"/>
    <lineage>
        <taxon>Bacteria</taxon>
        <taxon>Bacillati</taxon>
        <taxon>Cyanobacteriota</taxon>
        <taxon>Cyanophyceae</taxon>
        <taxon>Pseudanabaenales</taxon>
        <taxon>Pseudanabaenaceae</taxon>
        <taxon>Limnothrix</taxon>
    </lineage>
</organism>
<dbReference type="EMBL" id="JAZAQF010000042">
    <property type="protein sequence ID" value="MFG3817396.1"/>
    <property type="molecule type" value="Genomic_DNA"/>
</dbReference>
<proteinExistence type="predicted"/>
<protein>
    <submittedName>
        <fullName evidence="1">Glycosyltransferase</fullName>
    </submittedName>
</protein>
<dbReference type="SUPFAM" id="SSF53756">
    <property type="entry name" value="UDP-Glycosyltransferase/glycogen phosphorylase"/>
    <property type="match status" value="1"/>
</dbReference>
<dbReference type="RefSeq" id="WP_393011692.1">
    <property type="nucleotide sequence ID" value="NZ_JAZAQF010000042.1"/>
</dbReference>
<dbReference type="Gene3D" id="3.40.50.2000">
    <property type="entry name" value="Glycogen Phosphorylase B"/>
    <property type="match status" value="2"/>
</dbReference>
<gene>
    <name evidence="1" type="ORF">VPK24_07075</name>
</gene>
<name>A0ABW7CBU8_9CYAN</name>
<comment type="caution">
    <text evidence="1">The sequence shown here is derived from an EMBL/GenBank/DDBJ whole genome shotgun (WGS) entry which is preliminary data.</text>
</comment>
<dbReference type="CDD" id="cd03784">
    <property type="entry name" value="GT1_Gtf-like"/>
    <property type="match status" value="1"/>
</dbReference>
<reference evidence="2" key="1">
    <citation type="journal article" date="2024" name="Algal Res.">
        <title>Biochemical, toxicological and genomic investigation of a high-biomass producing Limnothrix strain isolated from Italian shallow drinking water reservoir.</title>
        <authorList>
            <person name="Simonazzi M."/>
            <person name="Shishido T.K."/>
            <person name="Delbaje E."/>
            <person name="Wahlsten M."/>
            <person name="Fewer D.P."/>
            <person name="Sivonen K."/>
            <person name="Pezzolesi L."/>
            <person name="Pistocchi R."/>
        </authorList>
    </citation>
    <scope>NUCLEOTIDE SEQUENCE [LARGE SCALE GENOMIC DNA]</scope>
    <source>
        <strain evidence="2">LRLZ20PSL1</strain>
    </source>
</reference>
<dbReference type="PANTHER" id="PTHR48050:SF13">
    <property type="entry name" value="STEROL 3-BETA-GLUCOSYLTRANSFERASE UGT80A2"/>
    <property type="match status" value="1"/>
</dbReference>
<dbReference type="PANTHER" id="PTHR48050">
    <property type="entry name" value="STEROL 3-BETA-GLUCOSYLTRANSFERASE"/>
    <property type="match status" value="1"/>
</dbReference>
<dbReference type="Proteomes" id="UP001604335">
    <property type="component" value="Unassembled WGS sequence"/>
</dbReference>
<evidence type="ECO:0000313" key="1">
    <source>
        <dbReference type="EMBL" id="MFG3817396.1"/>
    </source>
</evidence>
<dbReference type="InterPro" id="IPR002213">
    <property type="entry name" value="UDP_glucos_trans"/>
</dbReference>
<dbReference type="InterPro" id="IPR050426">
    <property type="entry name" value="Glycosyltransferase_28"/>
</dbReference>
<evidence type="ECO:0000313" key="2">
    <source>
        <dbReference type="Proteomes" id="UP001604335"/>
    </source>
</evidence>
<keyword evidence="2" id="KW-1185">Reference proteome</keyword>
<sequence length="352" mass="37663">MTISTIRKGVAWAEVMCQALCRDGATAVRELGLDGLLVDQSQTEGKTISDLTGIPFLSICNALNLEGDASGEAPPPFVSWYPAQGKALLRLRNRLGNWAFSAVLNPIITTTNKLRKAHSLPLLQNWENCISPLGVISNFPSKLDFSRGLNQRPIFYTGPYLDERPNDVAFDWSLLDGRPLVYASMGTLHTAKKEILSAIVAACSTLPVQLVLSLGQWTLEQADQSFPAGTIAVPYAPQLALLRRASLAITHGGANTVLEALSFGCPLITIPLASDQPAVSARVTWAGAGTTIAQKQVDAVRLRQLIVQVLENPEFKNCAGVMKTEIENSGGVKAAVNVIESVFSSAAISAAR</sequence>
<dbReference type="Pfam" id="PF00201">
    <property type="entry name" value="UDPGT"/>
    <property type="match status" value="1"/>
</dbReference>